<evidence type="ECO:0000313" key="2">
    <source>
        <dbReference type="Proteomes" id="UP001379533"/>
    </source>
</evidence>
<sequence length="89" mass="9780">MDTVRSGDAITDTDTNSGEFAAMTQFDWRRSHGPDRARVEDQYSDPLVAGAVQALRDGETLTFGKVMLDEVGLCARKTKVYDPAHSNSE</sequence>
<proteinExistence type="predicted"/>
<gene>
    <name evidence="1" type="ORF">LZC95_48775</name>
</gene>
<dbReference type="RefSeq" id="WP_394844931.1">
    <property type="nucleotide sequence ID" value="NZ_CP089982.1"/>
</dbReference>
<dbReference type="Proteomes" id="UP001379533">
    <property type="component" value="Chromosome"/>
</dbReference>
<protein>
    <submittedName>
        <fullName evidence="1">Uncharacterized protein</fullName>
    </submittedName>
</protein>
<dbReference type="EMBL" id="CP089982">
    <property type="protein sequence ID" value="WXA94329.1"/>
    <property type="molecule type" value="Genomic_DNA"/>
</dbReference>
<accession>A0ABZ2KBS2</accession>
<keyword evidence="2" id="KW-1185">Reference proteome</keyword>
<reference evidence="1 2" key="1">
    <citation type="submission" date="2021-12" db="EMBL/GenBank/DDBJ databases">
        <title>Discovery of the Pendulisporaceae a myxobacterial family with distinct sporulation behavior and unique specialized metabolism.</title>
        <authorList>
            <person name="Garcia R."/>
            <person name="Popoff A."/>
            <person name="Bader C.D."/>
            <person name="Loehr J."/>
            <person name="Walesch S."/>
            <person name="Walt C."/>
            <person name="Boldt J."/>
            <person name="Bunk B."/>
            <person name="Haeckl F.J.F.P.J."/>
            <person name="Gunesch A.P."/>
            <person name="Birkelbach J."/>
            <person name="Nuebel U."/>
            <person name="Pietschmann T."/>
            <person name="Bach T."/>
            <person name="Mueller R."/>
        </authorList>
    </citation>
    <scope>NUCLEOTIDE SEQUENCE [LARGE SCALE GENOMIC DNA]</scope>
    <source>
        <strain evidence="1 2">MSr12523</strain>
    </source>
</reference>
<name>A0ABZ2KBS2_9BACT</name>
<evidence type="ECO:0000313" key="1">
    <source>
        <dbReference type="EMBL" id="WXA94329.1"/>
    </source>
</evidence>
<organism evidence="1 2">
    <name type="scientific">Pendulispora brunnea</name>
    <dbReference type="NCBI Taxonomy" id="2905690"/>
    <lineage>
        <taxon>Bacteria</taxon>
        <taxon>Pseudomonadati</taxon>
        <taxon>Myxococcota</taxon>
        <taxon>Myxococcia</taxon>
        <taxon>Myxococcales</taxon>
        <taxon>Sorangiineae</taxon>
        <taxon>Pendulisporaceae</taxon>
        <taxon>Pendulispora</taxon>
    </lineage>
</organism>